<reference evidence="2" key="2">
    <citation type="submission" date="2016-02" db="EMBL/GenBank/DDBJ databases">
        <title>Genome sequencing of Aspergillus luchuensis NBRC 4314.</title>
        <authorList>
            <person name="Yamada O."/>
        </authorList>
    </citation>
    <scope>NUCLEOTIDE SEQUENCE [LARGE SCALE GENOMIC DNA]</scope>
    <source>
        <strain evidence="2">RIB 2604</strain>
    </source>
</reference>
<protein>
    <submittedName>
        <fullName evidence="1">Stromal membrane-associated protein</fullName>
    </submittedName>
</protein>
<evidence type="ECO:0000313" key="2">
    <source>
        <dbReference type="Proteomes" id="UP000075230"/>
    </source>
</evidence>
<dbReference type="AlphaFoldDB" id="A0A146FPA0"/>
<comment type="caution">
    <text evidence="1">The sequence shown here is derived from an EMBL/GenBank/DDBJ whole genome shotgun (WGS) entry which is preliminary data.</text>
</comment>
<organism evidence="1 2">
    <name type="scientific">Aspergillus kawachii</name>
    <name type="common">White koji mold</name>
    <name type="synonym">Aspergillus awamori var. kawachi</name>
    <dbReference type="NCBI Taxonomy" id="1069201"/>
    <lineage>
        <taxon>Eukaryota</taxon>
        <taxon>Fungi</taxon>
        <taxon>Dikarya</taxon>
        <taxon>Ascomycota</taxon>
        <taxon>Pezizomycotina</taxon>
        <taxon>Eurotiomycetes</taxon>
        <taxon>Eurotiomycetidae</taxon>
        <taxon>Eurotiales</taxon>
        <taxon>Aspergillaceae</taxon>
        <taxon>Aspergillus</taxon>
        <taxon>Aspergillus subgen. Circumdati</taxon>
    </lineage>
</organism>
<dbReference type="Proteomes" id="UP000075230">
    <property type="component" value="Unassembled WGS sequence"/>
</dbReference>
<evidence type="ECO:0000313" key="1">
    <source>
        <dbReference type="EMBL" id="GAT27764.1"/>
    </source>
</evidence>
<accession>A0A146FPA0</accession>
<proteinExistence type="predicted"/>
<sequence length="52" mass="5501">MNVLPPISVTVSGGSRRLDSMVVSTVGSPKPEERSHLEANTSDICIGLNCMD</sequence>
<dbReference type="EMBL" id="BCWF01000023">
    <property type="protein sequence ID" value="GAT27764.1"/>
    <property type="molecule type" value="Genomic_DNA"/>
</dbReference>
<gene>
    <name evidence="1" type="ORF">RIB2604_02301210</name>
</gene>
<name>A0A146FPA0_ASPKA</name>
<reference evidence="1 2" key="1">
    <citation type="journal article" date="2016" name="DNA Res.">
        <title>Genome sequence of Aspergillus luchuensis NBRC 4314.</title>
        <authorList>
            <person name="Yamada O."/>
            <person name="Machida M."/>
            <person name="Hosoyama A."/>
            <person name="Goto M."/>
            <person name="Takahashi T."/>
            <person name="Futagami T."/>
            <person name="Yamagata Y."/>
            <person name="Takeuchi M."/>
            <person name="Kobayashi T."/>
            <person name="Koike H."/>
            <person name="Abe K."/>
            <person name="Asai K."/>
            <person name="Arita M."/>
            <person name="Fujita N."/>
            <person name="Fukuda K."/>
            <person name="Higa K."/>
            <person name="Horikawa H."/>
            <person name="Ishikawa T."/>
            <person name="Jinno K."/>
            <person name="Kato Y."/>
            <person name="Kirimura K."/>
            <person name="Mizutani O."/>
            <person name="Nakasone K."/>
            <person name="Sano M."/>
            <person name="Shiraishi Y."/>
            <person name="Tsukahara M."/>
            <person name="Gomi K."/>
        </authorList>
    </citation>
    <scope>NUCLEOTIDE SEQUENCE [LARGE SCALE GENOMIC DNA]</scope>
    <source>
        <strain evidence="1 2">RIB 2604</strain>
    </source>
</reference>